<feature type="signal peptide" evidence="1">
    <location>
        <begin position="1"/>
        <end position="28"/>
    </location>
</feature>
<comment type="caution">
    <text evidence="2">The sequence shown here is derived from an EMBL/GenBank/DDBJ whole genome shotgun (WGS) entry which is preliminary data.</text>
</comment>
<sequence>MPSLSGRTAAVLIAALSCLLGLGASALAVNAVSSAAPDDAKAATSGPAAEVAPAEIIGYGG</sequence>
<gene>
    <name evidence="2" type="ORF">GGG17_02340</name>
</gene>
<dbReference type="PROSITE" id="PS51257">
    <property type="entry name" value="PROKAR_LIPOPROTEIN"/>
    <property type="match status" value="1"/>
</dbReference>
<name>A0A6I3ILJ3_9MICO</name>
<dbReference type="RefSeq" id="WP_154592187.1">
    <property type="nucleotide sequence ID" value="NZ_CP171001.1"/>
</dbReference>
<feature type="chain" id="PRO_5038819457" evidence="1">
    <location>
        <begin position="29"/>
        <end position="61"/>
    </location>
</feature>
<evidence type="ECO:0000313" key="2">
    <source>
        <dbReference type="EMBL" id="MTB70830.1"/>
    </source>
</evidence>
<dbReference type="EMBL" id="WLVL01000007">
    <property type="protein sequence ID" value="MTB70830.1"/>
    <property type="molecule type" value="Genomic_DNA"/>
</dbReference>
<accession>A0A6I3ILJ3</accession>
<keyword evidence="1" id="KW-0732">Signal</keyword>
<organism evidence="2 3">
    <name type="scientific">Arsenicicoccus cauae</name>
    <dbReference type="NCBI Taxonomy" id="2663847"/>
    <lineage>
        <taxon>Bacteria</taxon>
        <taxon>Bacillati</taxon>
        <taxon>Actinomycetota</taxon>
        <taxon>Actinomycetes</taxon>
        <taxon>Micrococcales</taxon>
        <taxon>Intrasporangiaceae</taxon>
        <taxon>Arsenicicoccus</taxon>
    </lineage>
</organism>
<reference evidence="2 3" key="1">
    <citation type="submission" date="2019-11" db="EMBL/GenBank/DDBJ databases">
        <title>Whole genome sequencing identifies a novel species of the genus Arsenicicoccus isolated from human blood.</title>
        <authorList>
            <person name="Jeong J.H."/>
            <person name="Kweon O.J."/>
            <person name="Kim H.R."/>
            <person name="Kim T.-H."/>
            <person name="Ha S.-M."/>
            <person name="Lee M.-K."/>
        </authorList>
    </citation>
    <scope>NUCLEOTIDE SEQUENCE [LARGE SCALE GENOMIC DNA]</scope>
    <source>
        <strain evidence="2 3">MKL-02</strain>
    </source>
</reference>
<protein>
    <submittedName>
        <fullName evidence="2">Uncharacterized protein</fullName>
    </submittedName>
</protein>
<keyword evidence="3" id="KW-1185">Reference proteome</keyword>
<evidence type="ECO:0000256" key="1">
    <source>
        <dbReference type="SAM" id="SignalP"/>
    </source>
</evidence>
<evidence type="ECO:0000313" key="3">
    <source>
        <dbReference type="Proteomes" id="UP000431092"/>
    </source>
</evidence>
<proteinExistence type="predicted"/>
<dbReference type="Proteomes" id="UP000431092">
    <property type="component" value="Unassembled WGS sequence"/>
</dbReference>
<dbReference type="AlphaFoldDB" id="A0A6I3ILJ3"/>